<name>A0A484YY03_9ENTR</name>
<organism evidence="1 2">
    <name type="scientific">Enterobacter cancerogenus</name>
    <dbReference type="NCBI Taxonomy" id="69218"/>
    <lineage>
        <taxon>Bacteria</taxon>
        <taxon>Pseudomonadati</taxon>
        <taxon>Pseudomonadota</taxon>
        <taxon>Gammaproteobacteria</taxon>
        <taxon>Enterobacterales</taxon>
        <taxon>Enterobacteriaceae</taxon>
        <taxon>Enterobacter</taxon>
        <taxon>Enterobacter cloacae complex</taxon>
    </lineage>
</organism>
<reference evidence="1 2" key="1">
    <citation type="submission" date="2019-03" db="EMBL/GenBank/DDBJ databases">
        <authorList>
            <consortium name="Pathogen Informatics"/>
        </authorList>
    </citation>
    <scope>NUCLEOTIDE SEQUENCE [LARGE SCALE GENOMIC DNA]</scope>
    <source>
        <strain evidence="1 2">NCTC12126</strain>
    </source>
</reference>
<proteinExistence type="predicted"/>
<dbReference type="AlphaFoldDB" id="A0A484YY03"/>
<gene>
    <name evidence="1" type="ORF">NCTC12126_04456</name>
</gene>
<sequence>MDLTRLGGGMIQGEHPYATAEAHAHMEELHVQLAAFDVIPQRLLLIIANSVVGLRGHGRQRFR</sequence>
<evidence type="ECO:0000313" key="2">
    <source>
        <dbReference type="Proteomes" id="UP000351155"/>
    </source>
</evidence>
<accession>A0A484YY03</accession>
<dbReference type="Proteomes" id="UP000351155">
    <property type="component" value="Unassembled WGS sequence"/>
</dbReference>
<dbReference type="EMBL" id="CAADIW010000050">
    <property type="protein sequence ID" value="VFS41170.1"/>
    <property type="molecule type" value="Genomic_DNA"/>
</dbReference>
<evidence type="ECO:0000313" key="1">
    <source>
        <dbReference type="EMBL" id="VFS41170.1"/>
    </source>
</evidence>
<protein>
    <submittedName>
        <fullName evidence="1">Uncharacterized protein</fullName>
    </submittedName>
</protein>